<dbReference type="PRINTS" id="PR00960">
    <property type="entry name" value="LMBPPROTEIN"/>
</dbReference>
<dbReference type="InterPro" id="IPR036554">
    <property type="entry name" value="GHMP_kinase_C_sf"/>
</dbReference>
<keyword evidence="3" id="KW-0418">Kinase</keyword>
<evidence type="ECO:0000259" key="6">
    <source>
        <dbReference type="Pfam" id="PF00288"/>
    </source>
</evidence>
<evidence type="ECO:0000313" key="9">
    <source>
        <dbReference type="Proteomes" id="UP000253226"/>
    </source>
</evidence>
<evidence type="ECO:0000313" key="8">
    <source>
        <dbReference type="EMBL" id="RCK38858.1"/>
    </source>
</evidence>
<dbReference type="GO" id="GO:0042352">
    <property type="term" value="P:GDP-L-fucose salvage"/>
    <property type="evidence" value="ECO:0007669"/>
    <property type="project" value="TreeGrafter"/>
</dbReference>
<name>A0A367WBR5_9PROT</name>
<accession>A0A367WBR5</accession>
<reference evidence="8 9" key="1">
    <citation type="submission" date="2014-07" db="EMBL/GenBank/DDBJ databases">
        <title>Draft genome sequence of Thalassospira profundimaris 35.</title>
        <authorList>
            <person name="Lai Q."/>
            <person name="Shao Z."/>
        </authorList>
    </citation>
    <scope>NUCLEOTIDE SEQUENCE [LARGE SCALE GENOMIC DNA]</scope>
    <source>
        <strain evidence="8 9">35</strain>
    </source>
</reference>
<dbReference type="PANTHER" id="PTHR32463">
    <property type="entry name" value="L-FUCOSE KINASE"/>
    <property type="match status" value="1"/>
</dbReference>
<dbReference type="InterPro" id="IPR014606">
    <property type="entry name" value="Heptose_7-P_kinase"/>
</dbReference>
<proteinExistence type="inferred from homology"/>
<evidence type="ECO:0008006" key="10">
    <source>
        <dbReference type="Google" id="ProtNLM"/>
    </source>
</evidence>
<gene>
    <name evidence="8" type="ORF">TH19_03405</name>
</gene>
<dbReference type="GO" id="GO:0050201">
    <property type="term" value="F:fucokinase activity"/>
    <property type="evidence" value="ECO:0007669"/>
    <property type="project" value="TreeGrafter"/>
</dbReference>
<feature type="domain" description="GHMP kinase C-terminal" evidence="7">
    <location>
        <begin position="229"/>
        <end position="295"/>
    </location>
</feature>
<dbReference type="InterPro" id="IPR020568">
    <property type="entry name" value="Ribosomal_Su5_D2-typ_SF"/>
</dbReference>
<comment type="caution">
    <text evidence="8">The sequence shown here is derived from an EMBL/GenBank/DDBJ whole genome shotgun (WGS) entry which is preliminary data.</text>
</comment>
<dbReference type="SUPFAM" id="SSF54211">
    <property type="entry name" value="Ribosomal protein S5 domain 2-like"/>
    <property type="match status" value="1"/>
</dbReference>
<dbReference type="InterPro" id="IPR013750">
    <property type="entry name" value="GHMP_kinase_C_dom"/>
</dbReference>
<dbReference type="Pfam" id="PF00288">
    <property type="entry name" value="GHMP_kinases_N"/>
    <property type="match status" value="1"/>
</dbReference>
<dbReference type="OrthoDB" id="9812992at2"/>
<evidence type="ECO:0000256" key="1">
    <source>
        <dbReference type="ARBA" id="ARBA00022679"/>
    </source>
</evidence>
<dbReference type="PROSITE" id="PS00627">
    <property type="entry name" value="GHMP_KINASES_ATP"/>
    <property type="match status" value="1"/>
</dbReference>
<dbReference type="GO" id="GO:0005524">
    <property type="term" value="F:ATP binding"/>
    <property type="evidence" value="ECO:0007669"/>
    <property type="project" value="UniProtKB-KW"/>
</dbReference>
<evidence type="ECO:0000259" key="7">
    <source>
        <dbReference type="Pfam" id="PF08544"/>
    </source>
</evidence>
<dbReference type="PIRSF" id="PIRSF036406">
    <property type="entry name" value="Hept_kin"/>
    <property type="match status" value="1"/>
</dbReference>
<evidence type="ECO:0000256" key="2">
    <source>
        <dbReference type="ARBA" id="ARBA00022741"/>
    </source>
</evidence>
<keyword evidence="2" id="KW-0547">Nucleotide-binding</keyword>
<dbReference type="InterPro" id="IPR052203">
    <property type="entry name" value="GHMP_Kinase-Related"/>
</dbReference>
<feature type="domain" description="GHMP kinase N-terminal" evidence="6">
    <location>
        <begin position="76"/>
        <end position="155"/>
    </location>
</feature>
<dbReference type="SUPFAM" id="SSF55060">
    <property type="entry name" value="GHMP Kinase, C-terminal domain"/>
    <property type="match status" value="1"/>
</dbReference>
<dbReference type="Gene3D" id="3.30.230.120">
    <property type="match status" value="1"/>
</dbReference>
<dbReference type="Pfam" id="PF08544">
    <property type="entry name" value="GHMP_kinases_C"/>
    <property type="match status" value="1"/>
</dbReference>
<dbReference type="AlphaFoldDB" id="A0A367WBR5"/>
<keyword evidence="4" id="KW-0067">ATP-binding</keyword>
<evidence type="ECO:0000256" key="4">
    <source>
        <dbReference type="ARBA" id="ARBA00022840"/>
    </source>
</evidence>
<comment type="similarity">
    <text evidence="5">Belongs to the GHMP kinase family.</text>
</comment>
<evidence type="ECO:0000256" key="5">
    <source>
        <dbReference type="ARBA" id="ARBA00038121"/>
    </source>
</evidence>
<dbReference type="EMBL" id="JPWF01000002">
    <property type="protein sequence ID" value="RCK38858.1"/>
    <property type="molecule type" value="Genomic_DNA"/>
</dbReference>
<dbReference type="InterPro" id="IPR006204">
    <property type="entry name" value="GHMP_kinase_N_dom"/>
</dbReference>
<evidence type="ECO:0000256" key="3">
    <source>
        <dbReference type="ARBA" id="ARBA00022777"/>
    </source>
</evidence>
<keyword evidence="1" id="KW-0808">Transferase</keyword>
<protein>
    <recommendedName>
        <fullName evidence="10">GHMP kinase</fullName>
    </recommendedName>
</protein>
<dbReference type="InterPro" id="IPR006203">
    <property type="entry name" value="GHMP_knse_ATP-bd_CS"/>
</dbReference>
<dbReference type="Proteomes" id="UP000253226">
    <property type="component" value="Unassembled WGS sequence"/>
</dbReference>
<sequence length="322" mass="35028">MIISRAPFRVSLLGGGSDVAWYYKEYGGAVLSSSIQKYMYVIIHEYFGGKRFRLKYSELEDVDSVEEVRHPLIRACLKEYAPNGKLEIASIADVPAGTGLGSSSSFTVALLHALSTYKGTMKSRLSLAGEACRIEIDVLGAPIGKQDQYAAACGGLNVIRFNSDESVSVEPVSISSQTTETLERRLRLYYLGQTRDANVILAEQNAETARSNKVSILGEMVAGVDALKRELERGNADVVGEVLHEAWMKKKSLVNGISSSNIDDVYSRAMSFGATGGKVLGAGGGGFFLLDHENHDFLEEKLKMSSLPFRIDKSGACIMPMF</sequence>
<dbReference type="PANTHER" id="PTHR32463:SF0">
    <property type="entry name" value="L-FUCOSE KINASE"/>
    <property type="match status" value="1"/>
</dbReference>
<organism evidence="8 9">
    <name type="scientific">Thalassospira profundimaris</name>
    <dbReference type="NCBI Taxonomy" id="502049"/>
    <lineage>
        <taxon>Bacteria</taxon>
        <taxon>Pseudomonadati</taxon>
        <taxon>Pseudomonadota</taxon>
        <taxon>Alphaproteobacteria</taxon>
        <taxon>Rhodospirillales</taxon>
        <taxon>Thalassospiraceae</taxon>
        <taxon>Thalassospira</taxon>
    </lineage>
</organism>
<dbReference type="InterPro" id="IPR001174">
    <property type="entry name" value="HddA/FKP"/>
</dbReference>